<dbReference type="Proteomes" id="UP000016933">
    <property type="component" value="Unassembled WGS sequence"/>
</dbReference>
<sequence>MRFFNVDQPFAPRRPAIKLNDVGRALTSDLETASMGQLSWKIRVRRRHEALAGQAPGTCLETTSTSTKSSIMSQLFEIDLAGLGLLPLLEDTGPDKVMTTGSIAACQPSTQAKTVSASARFCSESSWQRSRVMARGAISGM</sequence>
<dbReference type="AlphaFoldDB" id="N1PTP0"/>
<dbReference type="EMBL" id="KB446537">
    <property type="protein sequence ID" value="EME46821.1"/>
    <property type="molecule type" value="Genomic_DNA"/>
</dbReference>
<protein>
    <submittedName>
        <fullName evidence="1">Uncharacterized protein</fullName>
    </submittedName>
</protein>
<evidence type="ECO:0000313" key="2">
    <source>
        <dbReference type="Proteomes" id="UP000016933"/>
    </source>
</evidence>
<evidence type="ECO:0000313" key="1">
    <source>
        <dbReference type="EMBL" id="EME46821.1"/>
    </source>
</evidence>
<reference evidence="2" key="1">
    <citation type="journal article" date="2012" name="PLoS Genet.">
        <title>The genomes of the fungal plant pathogens Cladosporium fulvum and Dothistroma septosporum reveal adaptation to different hosts and lifestyles but also signatures of common ancestry.</title>
        <authorList>
            <person name="de Wit P.J.G.M."/>
            <person name="van der Burgt A."/>
            <person name="Oekmen B."/>
            <person name="Stergiopoulos I."/>
            <person name="Abd-Elsalam K.A."/>
            <person name="Aerts A.L."/>
            <person name="Bahkali A.H."/>
            <person name="Beenen H.G."/>
            <person name="Chettri P."/>
            <person name="Cox M.P."/>
            <person name="Datema E."/>
            <person name="de Vries R.P."/>
            <person name="Dhillon B."/>
            <person name="Ganley A.R."/>
            <person name="Griffiths S.A."/>
            <person name="Guo Y."/>
            <person name="Hamelin R.C."/>
            <person name="Henrissat B."/>
            <person name="Kabir M.S."/>
            <person name="Jashni M.K."/>
            <person name="Kema G."/>
            <person name="Klaubauf S."/>
            <person name="Lapidus A."/>
            <person name="Levasseur A."/>
            <person name="Lindquist E."/>
            <person name="Mehrabi R."/>
            <person name="Ohm R.A."/>
            <person name="Owen T.J."/>
            <person name="Salamov A."/>
            <person name="Schwelm A."/>
            <person name="Schijlen E."/>
            <person name="Sun H."/>
            <person name="van den Burg H.A."/>
            <person name="van Ham R.C.H.J."/>
            <person name="Zhang S."/>
            <person name="Goodwin S.B."/>
            <person name="Grigoriev I.V."/>
            <person name="Collemare J."/>
            <person name="Bradshaw R.E."/>
        </authorList>
    </citation>
    <scope>NUCLEOTIDE SEQUENCE [LARGE SCALE GENOMIC DNA]</scope>
    <source>
        <strain evidence="2">NZE10 / CBS 128990</strain>
    </source>
</reference>
<reference evidence="1 2" key="2">
    <citation type="journal article" date="2012" name="PLoS Pathog.">
        <title>Diverse lifestyles and strategies of plant pathogenesis encoded in the genomes of eighteen Dothideomycetes fungi.</title>
        <authorList>
            <person name="Ohm R.A."/>
            <person name="Feau N."/>
            <person name="Henrissat B."/>
            <person name="Schoch C.L."/>
            <person name="Horwitz B.A."/>
            <person name="Barry K.W."/>
            <person name="Condon B.J."/>
            <person name="Copeland A.C."/>
            <person name="Dhillon B."/>
            <person name="Glaser F."/>
            <person name="Hesse C.N."/>
            <person name="Kosti I."/>
            <person name="LaButti K."/>
            <person name="Lindquist E.A."/>
            <person name="Lucas S."/>
            <person name="Salamov A.A."/>
            <person name="Bradshaw R.E."/>
            <person name="Ciuffetti L."/>
            <person name="Hamelin R.C."/>
            <person name="Kema G.H.J."/>
            <person name="Lawrence C."/>
            <person name="Scott J.A."/>
            <person name="Spatafora J.W."/>
            <person name="Turgeon B.G."/>
            <person name="de Wit P.J.G.M."/>
            <person name="Zhong S."/>
            <person name="Goodwin S.B."/>
            <person name="Grigoriev I.V."/>
        </authorList>
    </citation>
    <scope>NUCLEOTIDE SEQUENCE [LARGE SCALE GENOMIC DNA]</scope>
    <source>
        <strain evidence="2">NZE10 / CBS 128990</strain>
    </source>
</reference>
<organism evidence="1 2">
    <name type="scientific">Dothistroma septosporum (strain NZE10 / CBS 128990)</name>
    <name type="common">Red band needle blight fungus</name>
    <name type="synonym">Mycosphaerella pini</name>
    <dbReference type="NCBI Taxonomy" id="675120"/>
    <lineage>
        <taxon>Eukaryota</taxon>
        <taxon>Fungi</taxon>
        <taxon>Dikarya</taxon>
        <taxon>Ascomycota</taxon>
        <taxon>Pezizomycotina</taxon>
        <taxon>Dothideomycetes</taxon>
        <taxon>Dothideomycetidae</taxon>
        <taxon>Mycosphaerellales</taxon>
        <taxon>Mycosphaerellaceae</taxon>
        <taxon>Dothistroma</taxon>
    </lineage>
</organism>
<gene>
    <name evidence="1" type="ORF">DOTSEDRAFT_70704</name>
</gene>
<keyword evidence="2" id="KW-1185">Reference proteome</keyword>
<name>N1PTP0_DOTSN</name>
<dbReference type="HOGENOM" id="CLU_1825241_0_0_1"/>
<accession>N1PTP0</accession>
<proteinExistence type="predicted"/>